<feature type="compositionally biased region" description="Low complexity" evidence="12">
    <location>
        <begin position="76"/>
        <end position="93"/>
    </location>
</feature>
<gene>
    <name evidence="16" type="primary">pehS</name>
    <name evidence="16" type="ordered locus">RSPO_c00700</name>
</gene>
<proteinExistence type="predicted"/>
<keyword evidence="8" id="KW-0067">ATP-binding</keyword>
<keyword evidence="6" id="KW-0547">Nucleotide-binding</keyword>
<feature type="region of interest" description="Disordered" evidence="12">
    <location>
        <begin position="1"/>
        <end position="32"/>
    </location>
</feature>
<dbReference type="InterPro" id="IPR050351">
    <property type="entry name" value="BphY/WalK/GraS-like"/>
</dbReference>
<feature type="transmembrane region" description="Helical" evidence="13">
    <location>
        <begin position="166"/>
        <end position="183"/>
    </location>
</feature>
<dbReference type="EC" id="2.7.13.3" evidence="3"/>
<dbReference type="SMART" id="SM00387">
    <property type="entry name" value="HATPase_c"/>
    <property type="match status" value="1"/>
</dbReference>
<evidence type="ECO:0000256" key="4">
    <source>
        <dbReference type="ARBA" id="ARBA00022679"/>
    </source>
</evidence>
<feature type="transmembrane region" description="Helical" evidence="13">
    <location>
        <begin position="195"/>
        <end position="221"/>
    </location>
</feature>
<dbReference type="GO" id="GO:0007234">
    <property type="term" value="P:osmosensory signaling via phosphorelay pathway"/>
    <property type="evidence" value="ECO:0007669"/>
    <property type="project" value="TreeGrafter"/>
</dbReference>
<dbReference type="KEGG" id="rsn:RSPO_c00700"/>
<dbReference type="Gene3D" id="3.30.565.10">
    <property type="entry name" value="Histidine kinase-like ATPase, C-terminal domain"/>
    <property type="match status" value="1"/>
</dbReference>
<comment type="subcellular location">
    <subcellularLocation>
        <location evidence="2">Membrane</location>
        <topology evidence="2">Multi-pass membrane protein</topology>
    </subcellularLocation>
</comment>
<feature type="transmembrane region" description="Helical" evidence="13">
    <location>
        <begin position="233"/>
        <end position="253"/>
    </location>
</feature>
<dbReference type="InterPro" id="IPR003594">
    <property type="entry name" value="HATPase_dom"/>
</dbReference>
<keyword evidence="10" id="KW-0902">Two-component regulatory system</keyword>
<comment type="catalytic activity">
    <reaction evidence="1">
        <text>ATP + protein L-histidine = ADP + protein N-phospho-L-histidine.</text>
        <dbReference type="EC" id="2.7.13.3"/>
    </reaction>
</comment>
<feature type="transmembrane region" description="Helical" evidence="13">
    <location>
        <begin position="125"/>
        <end position="146"/>
    </location>
</feature>
<sequence>MVAQPPRPAQCAADAVGTRRPPARSGGAWHGAADRAMRRLRRACAAHRPGRPAWRALLLRRTRRPGRAGRRMMRDASGSAQSKAGGSDAAGAGSTGMRLWSRLNAWRALRSVWLEPDPPEFQWRLLRYFAFSRAAVALVLLLFISIPREHATDLPASVGDAMLSLTLPYLALALLILAAAGWWRSRFQFRVRLDVLLDLLFLGLAYATLSRLSASVAMVFLMPVLAAGALTSLLFALFTAAVASMVVLAEPFLRMLGDGAIDSGLASAGLYGLVYMMAALMMYGLSHRQVAQERLTLARERELRLQQLVNRLMVYDMQDGVMLVRADGRVVAANPAAAMLLGVPQNAFVGSGSVLFDLKGIPHLHPLLETLRQWLRRQSRHPGNGTDAAGDDDATRILDLQPIAPGGRAALRARLRLRFILPSLANLRSVYLDSLVGAIGLGLPGEAVGEPPRPRGPATETVAQGWSADDEVFLRHELHDTVLVHVESWERVTEQAQQEKLASMGRLVASVAHQIRNPLAAISQAAELLDDPGEGGEPLRPEGRGVETRLLRIIRDNVRRLDQVVADVLMLSRRPRGERVRVQLAQVLPEVVERWRAEALRRAGEATEIHADLVRVAVDLPGPVLFDPAHLQQVAGNLLDNALRYCRRVPGSILLAAYPLDDTHAELVIWNDGPEVSAEQQRSLFEPFFTNDAQGTGLGLYMARELCAANDAQIRYGDIALESLLDRTGAMTMEAREALPRRAFVITLMFDQPAVPAE</sequence>
<dbReference type="InterPro" id="IPR036097">
    <property type="entry name" value="HisK_dim/P_sf"/>
</dbReference>
<dbReference type="Gene3D" id="3.30.450.20">
    <property type="entry name" value="PAS domain"/>
    <property type="match status" value="1"/>
</dbReference>
<dbReference type="PATRIC" id="fig|1031711.3.peg.683"/>
<dbReference type="GO" id="GO:0000156">
    <property type="term" value="F:phosphorelay response regulator activity"/>
    <property type="evidence" value="ECO:0007669"/>
    <property type="project" value="TreeGrafter"/>
</dbReference>
<dbReference type="InterPro" id="IPR000014">
    <property type="entry name" value="PAS"/>
</dbReference>
<organism evidence="16 17">
    <name type="scientific">Ralstonia solanacearum (strain Po82)</name>
    <dbReference type="NCBI Taxonomy" id="1031711"/>
    <lineage>
        <taxon>Bacteria</taxon>
        <taxon>Pseudomonadati</taxon>
        <taxon>Pseudomonadota</taxon>
        <taxon>Betaproteobacteria</taxon>
        <taxon>Burkholderiales</taxon>
        <taxon>Burkholderiaceae</taxon>
        <taxon>Ralstonia</taxon>
        <taxon>Ralstonia solanacearum species complex</taxon>
    </lineage>
</organism>
<dbReference type="PROSITE" id="PS50112">
    <property type="entry name" value="PAS"/>
    <property type="match status" value="1"/>
</dbReference>
<evidence type="ECO:0000313" key="17">
    <source>
        <dbReference type="Proteomes" id="UP000007953"/>
    </source>
</evidence>
<dbReference type="eggNOG" id="COG0642">
    <property type="taxonomic scope" value="Bacteria"/>
</dbReference>
<evidence type="ECO:0000259" key="15">
    <source>
        <dbReference type="PROSITE" id="PS50112"/>
    </source>
</evidence>
<dbReference type="GO" id="GO:0016020">
    <property type="term" value="C:membrane"/>
    <property type="evidence" value="ECO:0007669"/>
    <property type="project" value="UniProtKB-SubCell"/>
</dbReference>
<keyword evidence="4" id="KW-0808">Transferase</keyword>
<dbReference type="SMART" id="SM00091">
    <property type="entry name" value="PAS"/>
    <property type="match status" value="1"/>
</dbReference>
<feature type="domain" description="Histidine kinase" evidence="14">
    <location>
        <begin position="510"/>
        <end position="723"/>
    </location>
</feature>
<feature type="transmembrane region" description="Helical" evidence="13">
    <location>
        <begin position="265"/>
        <end position="285"/>
    </location>
</feature>
<evidence type="ECO:0000256" key="10">
    <source>
        <dbReference type="ARBA" id="ARBA00023012"/>
    </source>
</evidence>
<dbReference type="PANTHER" id="PTHR42878">
    <property type="entry name" value="TWO-COMPONENT HISTIDINE KINASE"/>
    <property type="match status" value="1"/>
</dbReference>
<keyword evidence="5 13" id="KW-0812">Transmembrane</keyword>
<feature type="region of interest" description="Disordered" evidence="12">
    <location>
        <begin position="65"/>
        <end position="93"/>
    </location>
</feature>
<evidence type="ECO:0000256" key="2">
    <source>
        <dbReference type="ARBA" id="ARBA00004141"/>
    </source>
</evidence>
<evidence type="ECO:0000256" key="11">
    <source>
        <dbReference type="ARBA" id="ARBA00023136"/>
    </source>
</evidence>
<dbReference type="SUPFAM" id="SSF55785">
    <property type="entry name" value="PYP-like sensor domain (PAS domain)"/>
    <property type="match status" value="1"/>
</dbReference>
<evidence type="ECO:0000256" key="6">
    <source>
        <dbReference type="ARBA" id="ARBA00022741"/>
    </source>
</evidence>
<dbReference type="CDD" id="cd00082">
    <property type="entry name" value="HisKA"/>
    <property type="match status" value="1"/>
</dbReference>
<dbReference type="GO" id="GO:0000155">
    <property type="term" value="F:phosphorelay sensor kinase activity"/>
    <property type="evidence" value="ECO:0007669"/>
    <property type="project" value="InterPro"/>
</dbReference>
<evidence type="ECO:0000256" key="1">
    <source>
        <dbReference type="ARBA" id="ARBA00000085"/>
    </source>
</evidence>
<accession>F6FY45</accession>
<dbReference type="AlphaFoldDB" id="F6FY45"/>
<keyword evidence="7 16" id="KW-0418">Kinase</keyword>
<dbReference type="InterPro" id="IPR035965">
    <property type="entry name" value="PAS-like_dom_sf"/>
</dbReference>
<evidence type="ECO:0000256" key="7">
    <source>
        <dbReference type="ARBA" id="ARBA00022777"/>
    </source>
</evidence>
<dbReference type="Pfam" id="PF25323">
    <property type="entry name" value="6TM_PilS"/>
    <property type="match status" value="1"/>
</dbReference>
<dbReference type="CDD" id="cd00130">
    <property type="entry name" value="PAS"/>
    <property type="match status" value="1"/>
</dbReference>
<evidence type="ECO:0000256" key="9">
    <source>
        <dbReference type="ARBA" id="ARBA00022989"/>
    </source>
</evidence>
<dbReference type="PROSITE" id="PS50109">
    <property type="entry name" value="HIS_KIN"/>
    <property type="match status" value="1"/>
</dbReference>
<feature type="domain" description="PAS" evidence="15">
    <location>
        <begin position="301"/>
        <end position="378"/>
    </location>
</feature>
<evidence type="ECO:0000256" key="5">
    <source>
        <dbReference type="ARBA" id="ARBA00022692"/>
    </source>
</evidence>
<dbReference type="InterPro" id="IPR003661">
    <property type="entry name" value="HisK_dim/P_dom"/>
</dbReference>
<keyword evidence="9 13" id="KW-1133">Transmembrane helix</keyword>
<evidence type="ECO:0000259" key="14">
    <source>
        <dbReference type="PROSITE" id="PS50109"/>
    </source>
</evidence>
<evidence type="ECO:0000256" key="3">
    <source>
        <dbReference type="ARBA" id="ARBA00012438"/>
    </source>
</evidence>
<dbReference type="GO" id="GO:0005524">
    <property type="term" value="F:ATP binding"/>
    <property type="evidence" value="ECO:0007669"/>
    <property type="project" value="UniProtKB-KW"/>
</dbReference>
<dbReference type="GO" id="GO:0030295">
    <property type="term" value="F:protein kinase activator activity"/>
    <property type="evidence" value="ECO:0007669"/>
    <property type="project" value="TreeGrafter"/>
</dbReference>
<dbReference type="Pfam" id="PF02518">
    <property type="entry name" value="HATPase_c"/>
    <property type="match status" value="1"/>
</dbReference>
<dbReference type="Proteomes" id="UP000007953">
    <property type="component" value="Chromosome"/>
</dbReference>
<dbReference type="SUPFAM" id="SSF47384">
    <property type="entry name" value="Homodimeric domain of signal transducing histidine kinase"/>
    <property type="match status" value="1"/>
</dbReference>
<dbReference type="InterPro" id="IPR005467">
    <property type="entry name" value="His_kinase_dom"/>
</dbReference>
<dbReference type="PANTHER" id="PTHR42878:SF7">
    <property type="entry name" value="SENSOR HISTIDINE KINASE GLRK"/>
    <property type="match status" value="1"/>
</dbReference>
<evidence type="ECO:0000256" key="12">
    <source>
        <dbReference type="SAM" id="MobiDB-lite"/>
    </source>
</evidence>
<dbReference type="HOGENOM" id="CLU_000445_114_39_4"/>
<keyword evidence="11 13" id="KW-0472">Membrane</keyword>
<dbReference type="EMBL" id="CP002819">
    <property type="protein sequence ID" value="AEG68002.1"/>
    <property type="molecule type" value="Genomic_DNA"/>
</dbReference>
<evidence type="ECO:0000313" key="16">
    <source>
        <dbReference type="EMBL" id="AEG68002.1"/>
    </source>
</evidence>
<name>F6FY45_RALS8</name>
<dbReference type="InterPro" id="IPR036890">
    <property type="entry name" value="HATPase_C_sf"/>
</dbReference>
<dbReference type="SMART" id="SM00388">
    <property type="entry name" value="HisKA"/>
    <property type="match status" value="1"/>
</dbReference>
<protein>
    <recommendedName>
        <fullName evidence="3">histidine kinase</fullName>
        <ecNumber evidence="3">2.7.13.3</ecNumber>
    </recommendedName>
</protein>
<dbReference type="Gene3D" id="1.10.287.130">
    <property type="match status" value="1"/>
</dbReference>
<evidence type="ECO:0000256" key="8">
    <source>
        <dbReference type="ARBA" id="ARBA00022840"/>
    </source>
</evidence>
<reference evidence="16 17" key="1">
    <citation type="journal article" date="2011" name="J. Bacteriol.">
        <title>Complete genome sequence of the plant pathogen Ralstonia solanacearum strain Po82.</title>
        <authorList>
            <person name="Xu J."/>
            <person name="Zheng H.J."/>
            <person name="Liu L."/>
            <person name="Pan Z.C."/>
            <person name="Prior P."/>
            <person name="Tang B."/>
            <person name="Xu J.S."/>
            <person name="Zhang H."/>
            <person name="Tian Q."/>
            <person name="Zhang L.Q."/>
            <person name="Feng J."/>
        </authorList>
    </citation>
    <scope>NUCLEOTIDE SEQUENCE [LARGE SCALE GENOMIC DNA]</scope>
    <source>
        <strain evidence="16 17">Po82</strain>
    </source>
</reference>
<evidence type="ECO:0000256" key="13">
    <source>
        <dbReference type="SAM" id="Phobius"/>
    </source>
</evidence>
<dbReference type="Pfam" id="PF00512">
    <property type="entry name" value="HisKA"/>
    <property type="match status" value="1"/>
</dbReference>
<dbReference type="SUPFAM" id="SSF55874">
    <property type="entry name" value="ATPase domain of HSP90 chaperone/DNA topoisomerase II/histidine kinase"/>
    <property type="match status" value="1"/>
</dbReference>